<accession>A0A1Z4V307</accession>
<sequence>MNLTRTEQYDFLPRFYRLAIANILSNLMIPLAGLISVAFLGHLQEIDALAGVCIANILFNLVYLILEFLRMGTTGLTAQAVGADDQEAALLVGLRNGLIALGLGIVLLILQYPLREVGFSLLSADIDVKAAGIDYFNARIWGAPAVLLNFVLIGWLLGREENSKVVVLSVIGNAAKIILDYLFIIQWGWNSVGAGVSQASSQYLMLFIGLLLASQKVQWQEIRAVSPQIMDFSELKTMLALNRDILIRTITEMSVFTIFSNLSAMMGTILFTQNSLLGQITHLNVYLTNGMGFATETLSGNLKGKDSKEKLLPLLKVSVASSLLIGLTVATICVFFPQAVFGILTNHREITEHIDTYIWCLCFILIFNSVASMLEGYFLGLAEGKIVRNVSLISASLGFIPSVIAAWYFHNNYLLWLSIILFMFAKMVTMLVYLPKSLSSDTGVNAIFLTTIKNEI</sequence>
<dbReference type="RefSeq" id="WP_096667095.1">
    <property type="nucleotide sequence ID" value="NZ_AP018316.1"/>
</dbReference>
<feature type="transmembrane region" description="Helical" evidence="6">
    <location>
        <begin position="245"/>
        <end position="271"/>
    </location>
</feature>
<dbReference type="GO" id="GO:0015297">
    <property type="term" value="F:antiporter activity"/>
    <property type="evidence" value="ECO:0007669"/>
    <property type="project" value="InterPro"/>
</dbReference>
<name>A0A1Z4V307_9CYAN</name>
<feature type="transmembrane region" description="Helical" evidence="6">
    <location>
        <begin position="356"/>
        <end position="378"/>
    </location>
</feature>
<gene>
    <name evidence="7" type="ORF">NIES806_21150</name>
</gene>
<feature type="transmembrane region" description="Helical" evidence="6">
    <location>
        <begin position="48"/>
        <end position="69"/>
    </location>
</feature>
<dbReference type="AlphaFoldDB" id="A0A1Z4V307"/>
<evidence type="ECO:0000313" key="8">
    <source>
        <dbReference type="Proteomes" id="UP000218702"/>
    </source>
</evidence>
<feature type="transmembrane region" description="Helical" evidence="6">
    <location>
        <begin position="390"/>
        <end position="409"/>
    </location>
</feature>
<dbReference type="InterPro" id="IPR002528">
    <property type="entry name" value="MATE_fam"/>
</dbReference>
<keyword evidence="3 6" id="KW-0812">Transmembrane</keyword>
<dbReference type="CDD" id="cd13136">
    <property type="entry name" value="MATE_DinF_like"/>
    <property type="match status" value="1"/>
</dbReference>
<proteinExistence type="inferred from homology"/>
<dbReference type="EMBL" id="AP018316">
    <property type="protein sequence ID" value="BAZ85911.1"/>
    <property type="molecule type" value="Genomic_DNA"/>
</dbReference>
<dbReference type="GO" id="GO:0005886">
    <property type="term" value="C:plasma membrane"/>
    <property type="evidence" value="ECO:0007669"/>
    <property type="project" value="TreeGrafter"/>
</dbReference>
<feature type="transmembrane region" description="Helical" evidence="6">
    <location>
        <begin position="140"/>
        <end position="158"/>
    </location>
</feature>
<reference evidence="7 8" key="1">
    <citation type="submission" date="2017-06" db="EMBL/GenBank/DDBJ databases">
        <title>Genome sequencing of cyanobaciteial culture collection at National Institute for Environmental Studies (NIES).</title>
        <authorList>
            <person name="Hirose Y."/>
            <person name="Shimura Y."/>
            <person name="Fujisawa T."/>
            <person name="Nakamura Y."/>
            <person name="Kawachi M."/>
        </authorList>
    </citation>
    <scope>NUCLEOTIDE SEQUENCE [LARGE SCALE GENOMIC DNA]</scope>
    <source>
        <strain evidence="7 8">NIES-806</strain>
    </source>
</reference>
<dbReference type="NCBIfam" id="TIGR00797">
    <property type="entry name" value="matE"/>
    <property type="match status" value="1"/>
</dbReference>
<protein>
    <submittedName>
        <fullName evidence="7">MATE efflux family protein</fullName>
    </submittedName>
</protein>
<dbReference type="GO" id="GO:0042910">
    <property type="term" value="F:xenobiotic transmembrane transporter activity"/>
    <property type="evidence" value="ECO:0007669"/>
    <property type="project" value="InterPro"/>
</dbReference>
<dbReference type="OrthoDB" id="9776324at2"/>
<evidence type="ECO:0000256" key="4">
    <source>
        <dbReference type="ARBA" id="ARBA00022989"/>
    </source>
</evidence>
<feature type="transmembrane region" description="Helical" evidence="6">
    <location>
        <begin position="195"/>
        <end position="213"/>
    </location>
</feature>
<comment type="subcellular location">
    <subcellularLocation>
        <location evidence="1">Membrane</location>
        <topology evidence="1">Multi-pass membrane protein</topology>
    </subcellularLocation>
</comment>
<dbReference type="PANTHER" id="PTHR42893:SF46">
    <property type="entry name" value="PROTEIN DETOXIFICATION 44, CHLOROPLASTIC"/>
    <property type="match status" value="1"/>
</dbReference>
<feature type="transmembrane region" description="Helical" evidence="6">
    <location>
        <begin position="165"/>
        <end position="189"/>
    </location>
</feature>
<evidence type="ECO:0000313" key="7">
    <source>
        <dbReference type="EMBL" id="BAZ85911.1"/>
    </source>
</evidence>
<keyword evidence="4 6" id="KW-1133">Transmembrane helix</keyword>
<feature type="transmembrane region" description="Helical" evidence="6">
    <location>
        <begin position="323"/>
        <end position="344"/>
    </location>
</feature>
<dbReference type="Pfam" id="PF01554">
    <property type="entry name" value="MatE"/>
    <property type="match status" value="2"/>
</dbReference>
<feature type="transmembrane region" description="Helical" evidence="6">
    <location>
        <begin position="90"/>
        <end position="112"/>
    </location>
</feature>
<dbReference type="InterPro" id="IPR044644">
    <property type="entry name" value="DinF-like"/>
</dbReference>
<dbReference type="KEGG" id="dcm:NIES806_21150"/>
<evidence type="ECO:0000256" key="5">
    <source>
        <dbReference type="ARBA" id="ARBA00023136"/>
    </source>
</evidence>
<evidence type="ECO:0000256" key="3">
    <source>
        <dbReference type="ARBA" id="ARBA00022692"/>
    </source>
</evidence>
<dbReference type="Proteomes" id="UP000218702">
    <property type="component" value="Chromosome"/>
</dbReference>
<keyword evidence="5 6" id="KW-0472">Membrane</keyword>
<evidence type="ECO:0000256" key="2">
    <source>
        <dbReference type="ARBA" id="ARBA00010199"/>
    </source>
</evidence>
<organism evidence="7 8">
    <name type="scientific">Dolichospermum compactum NIES-806</name>
    <dbReference type="NCBI Taxonomy" id="1973481"/>
    <lineage>
        <taxon>Bacteria</taxon>
        <taxon>Bacillati</taxon>
        <taxon>Cyanobacteriota</taxon>
        <taxon>Cyanophyceae</taxon>
        <taxon>Nostocales</taxon>
        <taxon>Aphanizomenonaceae</taxon>
        <taxon>Dolichospermum</taxon>
        <taxon>Dolichospermum compactum</taxon>
    </lineage>
</organism>
<evidence type="ECO:0000256" key="1">
    <source>
        <dbReference type="ARBA" id="ARBA00004141"/>
    </source>
</evidence>
<evidence type="ECO:0000256" key="6">
    <source>
        <dbReference type="SAM" id="Phobius"/>
    </source>
</evidence>
<dbReference type="PANTHER" id="PTHR42893">
    <property type="entry name" value="PROTEIN DETOXIFICATION 44, CHLOROPLASTIC-RELATED"/>
    <property type="match status" value="1"/>
</dbReference>
<keyword evidence="8" id="KW-1185">Reference proteome</keyword>
<dbReference type="NCBIfam" id="NF041358">
    <property type="entry name" value="GntT_guanitoxin"/>
    <property type="match status" value="1"/>
</dbReference>
<feature type="transmembrane region" description="Helical" evidence="6">
    <location>
        <begin position="20"/>
        <end position="42"/>
    </location>
</feature>
<comment type="similarity">
    <text evidence="2">Belongs to the multi antimicrobial extrusion (MATE) (TC 2.A.66.1) family.</text>
</comment>
<feature type="transmembrane region" description="Helical" evidence="6">
    <location>
        <begin position="415"/>
        <end position="434"/>
    </location>
</feature>